<dbReference type="GO" id="GO:0005509">
    <property type="term" value="F:calcium ion binding"/>
    <property type="evidence" value="ECO:0007669"/>
    <property type="project" value="InterPro"/>
</dbReference>
<dbReference type="PANTHER" id="PTHR10502:SF99">
    <property type="entry name" value="ANNEXIN D3"/>
    <property type="match status" value="1"/>
</dbReference>
<protein>
    <recommendedName>
        <fullName evidence="6">Annexin</fullName>
    </recommendedName>
</protein>
<evidence type="ECO:0000256" key="3">
    <source>
        <dbReference type="ARBA" id="ARBA00022837"/>
    </source>
</evidence>
<dbReference type="EMBL" id="CM018038">
    <property type="protein sequence ID" value="KAA8537312.1"/>
    <property type="molecule type" value="Genomic_DNA"/>
</dbReference>
<evidence type="ECO:0000256" key="1">
    <source>
        <dbReference type="ARBA" id="ARBA00022723"/>
    </source>
</evidence>
<dbReference type="Pfam" id="PF00191">
    <property type="entry name" value="Annexin"/>
    <property type="match status" value="4"/>
</dbReference>
<dbReference type="GO" id="GO:0005737">
    <property type="term" value="C:cytoplasm"/>
    <property type="evidence" value="ECO:0007669"/>
    <property type="project" value="TreeGrafter"/>
</dbReference>
<accession>A0A5J5B652</accession>
<keyword evidence="4 6" id="KW-0041">Annexin</keyword>
<dbReference type="GO" id="GO:0009408">
    <property type="term" value="P:response to heat"/>
    <property type="evidence" value="ECO:0007669"/>
    <property type="project" value="TreeGrafter"/>
</dbReference>
<dbReference type="FunFam" id="1.10.220.10:FF:000001">
    <property type="entry name" value="Annexin"/>
    <property type="match status" value="1"/>
</dbReference>
<dbReference type="GO" id="GO:0009414">
    <property type="term" value="P:response to water deprivation"/>
    <property type="evidence" value="ECO:0007669"/>
    <property type="project" value="TreeGrafter"/>
</dbReference>
<proteinExistence type="inferred from homology"/>
<name>A0A5J5B652_9ASTE</name>
<comment type="similarity">
    <text evidence="6">Belongs to the annexin family.</text>
</comment>
<dbReference type="SMART" id="SM00335">
    <property type="entry name" value="ANX"/>
    <property type="match status" value="4"/>
</dbReference>
<evidence type="ECO:0000313" key="8">
    <source>
        <dbReference type="Proteomes" id="UP000325577"/>
    </source>
</evidence>
<dbReference type="Gene3D" id="1.10.220.10">
    <property type="entry name" value="Annexin"/>
    <property type="match status" value="4"/>
</dbReference>
<dbReference type="AlphaFoldDB" id="A0A5J5B652"/>
<dbReference type="PROSITE" id="PS51897">
    <property type="entry name" value="ANNEXIN_2"/>
    <property type="match status" value="4"/>
</dbReference>
<dbReference type="PRINTS" id="PR00196">
    <property type="entry name" value="ANNEXIN"/>
</dbReference>
<dbReference type="FunFam" id="1.10.220.10:FF:000009">
    <property type="entry name" value="Annexin"/>
    <property type="match status" value="1"/>
</dbReference>
<sequence>MSTRRVPDNVPTPAEDCQSLEEAFKGWGTDEKKIIRVLGCRNASQRRKIRDTYQQRNTKSLIDSLHSELSGDFRKAVILWTYDPPERDAKLANEALKSRKKGINQLQVIVEIACASSPHHLMAVRQAYCSLFDCSLEEEITANVSLPLRKILVGLVSSYRYDKEVEDLNVASLEAAKLHDAIKAKQLDQDNVMWILCTRNVCQLKATFECYRNNYGNPIDQDIKNCGKGILESILKVVIWCIDSPEKHFAEVIRGAIIGLGTDEDSLTRVIVTRAEIDMMKVRGEYFNTYKSSLDKAVVGDTSGDYRDFLMTLLGDKI</sequence>
<dbReference type="InterPro" id="IPR001464">
    <property type="entry name" value="Annexin"/>
</dbReference>
<dbReference type="InterPro" id="IPR037104">
    <property type="entry name" value="Annexin_sf"/>
</dbReference>
<dbReference type="SUPFAM" id="SSF47874">
    <property type="entry name" value="Annexin"/>
    <property type="match status" value="1"/>
</dbReference>
<evidence type="ECO:0000313" key="7">
    <source>
        <dbReference type="EMBL" id="KAA8537312.1"/>
    </source>
</evidence>
<keyword evidence="3 6" id="KW-0106">Calcium</keyword>
<evidence type="ECO:0000256" key="6">
    <source>
        <dbReference type="RuleBase" id="RU003540"/>
    </source>
</evidence>
<dbReference type="GO" id="GO:0005544">
    <property type="term" value="F:calcium-dependent phospholipid binding"/>
    <property type="evidence" value="ECO:0007669"/>
    <property type="project" value="UniProtKB-KW"/>
</dbReference>
<organism evidence="7 8">
    <name type="scientific">Nyssa sinensis</name>
    <dbReference type="NCBI Taxonomy" id="561372"/>
    <lineage>
        <taxon>Eukaryota</taxon>
        <taxon>Viridiplantae</taxon>
        <taxon>Streptophyta</taxon>
        <taxon>Embryophyta</taxon>
        <taxon>Tracheophyta</taxon>
        <taxon>Spermatophyta</taxon>
        <taxon>Magnoliopsida</taxon>
        <taxon>eudicotyledons</taxon>
        <taxon>Gunneridae</taxon>
        <taxon>Pentapetalae</taxon>
        <taxon>asterids</taxon>
        <taxon>Cornales</taxon>
        <taxon>Nyssaceae</taxon>
        <taxon>Nyssa</taxon>
    </lineage>
</organism>
<dbReference type="OrthoDB" id="37886at2759"/>
<gene>
    <name evidence="7" type="ORF">F0562_027001</name>
</gene>
<dbReference type="PROSITE" id="PS00223">
    <property type="entry name" value="ANNEXIN_1"/>
    <property type="match status" value="1"/>
</dbReference>
<comment type="domain">
    <text evidence="6">A pair of annexin repeats may form one binding site for calcium and phospholipid.</text>
</comment>
<dbReference type="Proteomes" id="UP000325577">
    <property type="component" value="Linkage Group LG15"/>
</dbReference>
<keyword evidence="5 6" id="KW-0111">Calcium/phospholipid-binding</keyword>
<keyword evidence="1" id="KW-0479">Metal-binding</keyword>
<evidence type="ECO:0000256" key="5">
    <source>
        <dbReference type="ARBA" id="ARBA00023302"/>
    </source>
</evidence>
<dbReference type="GO" id="GO:0009409">
    <property type="term" value="P:response to cold"/>
    <property type="evidence" value="ECO:0007669"/>
    <property type="project" value="TreeGrafter"/>
</dbReference>
<keyword evidence="8" id="KW-1185">Reference proteome</keyword>
<dbReference type="GO" id="GO:0001786">
    <property type="term" value="F:phosphatidylserine binding"/>
    <property type="evidence" value="ECO:0007669"/>
    <property type="project" value="TreeGrafter"/>
</dbReference>
<reference evidence="7 8" key="1">
    <citation type="submission" date="2019-09" db="EMBL/GenBank/DDBJ databases">
        <title>A chromosome-level genome assembly of the Chinese tupelo Nyssa sinensis.</title>
        <authorList>
            <person name="Yang X."/>
            <person name="Kang M."/>
            <person name="Yang Y."/>
            <person name="Xiong H."/>
            <person name="Wang M."/>
            <person name="Zhang Z."/>
            <person name="Wang Z."/>
            <person name="Wu H."/>
            <person name="Ma T."/>
            <person name="Liu J."/>
            <person name="Xi Z."/>
        </authorList>
    </citation>
    <scope>NUCLEOTIDE SEQUENCE [LARGE SCALE GENOMIC DNA]</scope>
    <source>
        <strain evidence="7">J267</strain>
        <tissue evidence="7">Leaf</tissue>
    </source>
</reference>
<dbReference type="FunFam" id="1.10.220.10:FF:000006">
    <property type="entry name" value="Annexin"/>
    <property type="match status" value="1"/>
</dbReference>
<dbReference type="InterPro" id="IPR018502">
    <property type="entry name" value="Annexin_repeat"/>
</dbReference>
<evidence type="ECO:0000256" key="4">
    <source>
        <dbReference type="ARBA" id="ARBA00023216"/>
    </source>
</evidence>
<dbReference type="PANTHER" id="PTHR10502">
    <property type="entry name" value="ANNEXIN"/>
    <property type="match status" value="1"/>
</dbReference>
<dbReference type="FunFam" id="1.10.220.10:FF:000008">
    <property type="entry name" value="Annexin"/>
    <property type="match status" value="1"/>
</dbReference>
<dbReference type="GO" id="GO:0009651">
    <property type="term" value="P:response to salt stress"/>
    <property type="evidence" value="ECO:0007669"/>
    <property type="project" value="TreeGrafter"/>
</dbReference>
<evidence type="ECO:0000256" key="2">
    <source>
        <dbReference type="ARBA" id="ARBA00022737"/>
    </source>
</evidence>
<keyword evidence="2 6" id="KW-0677">Repeat</keyword>
<dbReference type="GO" id="GO:0005886">
    <property type="term" value="C:plasma membrane"/>
    <property type="evidence" value="ECO:0007669"/>
    <property type="project" value="TreeGrafter"/>
</dbReference>
<dbReference type="InterPro" id="IPR018252">
    <property type="entry name" value="Annexin_repeat_CS"/>
</dbReference>